<organism evidence="2 3">
    <name type="scientific">Paenibacillus lactis</name>
    <dbReference type="NCBI Taxonomy" id="228574"/>
    <lineage>
        <taxon>Bacteria</taxon>
        <taxon>Bacillati</taxon>
        <taxon>Bacillota</taxon>
        <taxon>Bacilli</taxon>
        <taxon>Bacillales</taxon>
        <taxon>Paenibacillaceae</taxon>
        <taxon>Paenibacillus</taxon>
    </lineage>
</organism>
<keyword evidence="3" id="KW-1185">Reference proteome</keyword>
<proteinExistence type="predicted"/>
<keyword evidence="1" id="KW-0812">Transmembrane</keyword>
<evidence type="ECO:0000313" key="3">
    <source>
        <dbReference type="Proteomes" id="UP000706926"/>
    </source>
</evidence>
<protein>
    <recommendedName>
        <fullName evidence="4">DUF2489 domain-containing protein</fullName>
    </recommendedName>
</protein>
<reference evidence="2 3" key="1">
    <citation type="submission" date="2021-03" db="EMBL/GenBank/DDBJ databases">
        <title>Genomic Encyclopedia of Type Strains, Phase IV (KMG-IV): sequencing the most valuable type-strain genomes for metagenomic binning, comparative biology and taxonomic classification.</title>
        <authorList>
            <person name="Goeker M."/>
        </authorList>
    </citation>
    <scope>NUCLEOTIDE SEQUENCE [LARGE SCALE GENOMIC DNA]</scope>
    <source>
        <strain evidence="2 3">DSM 15596</strain>
    </source>
</reference>
<dbReference type="EMBL" id="JAGGKI010000004">
    <property type="protein sequence ID" value="MBP1893000.1"/>
    <property type="molecule type" value="Genomic_DNA"/>
</dbReference>
<keyword evidence="1" id="KW-1133">Transmembrane helix</keyword>
<accession>A0ABS4F9R8</accession>
<name>A0ABS4F9R8_9BACL</name>
<dbReference type="RefSeq" id="WP_210094652.1">
    <property type="nucleotide sequence ID" value="NZ_DMBX01000007.1"/>
</dbReference>
<dbReference type="Proteomes" id="UP000706926">
    <property type="component" value="Unassembled WGS sequence"/>
</dbReference>
<feature type="transmembrane region" description="Helical" evidence="1">
    <location>
        <begin position="6"/>
        <end position="27"/>
    </location>
</feature>
<gene>
    <name evidence="2" type="ORF">J2Z18_002102</name>
</gene>
<evidence type="ECO:0008006" key="4">
    <source>
        <dbReference type="Google" id="ProtNLM"/>
    </source>
</evidence>
<evidence type="ECO:0000313" key="2">
    <source>
        <dbReference type="EMBL" id="MBP1893000.1"/>
    </source>
</evidence>
<comment type="caution">
    <text evidence="2">The sequence shown here is derived from an EMBL/GenBank/DDBJ whole genome shotgun (WGS) entry which is preliminary data.</text>
</comment>
<keyword evidence="1" id="KW-0472">Membrane</keyword>
<sequence>MNDAILGALVSGLVGVAGVLIGGTLTYKLSHRSEKILIRKKVVIEKIQETQHGLYTIAKGLGTLLVSVTRCENQKISKEELLRISDQIQEDGGAITRSIRVNEVFLKKYSPLINDFIDQTAVFHELIYYVYIDPDHPGKWNYTPEELSYTHIESLIMQAVNSAMKIKEELDRQIEIELK</sequence>
<dbReference type="GeneID" id="95404116"/>
<evidence type="ECO:0000256" key="1">
    <source>
        <dbReference type="SAM" id="Phobius"/>
    </source>
</evidence>